<proteinExistence type="predicted"/>
<organism evidence="1 2">
    <name type="scientific">Phytophthora lilii</name>
    <dbReference type="NCBI Taxonomy" id="2077276"/>
    <lineage>
        <taxon>Eukaryota</taxon>
        <taxon>Sar</taxon>
        <taxon>Stramenopiles</taxon>
        <taxon>Oomycota</taxon>
        <taxon>Peronosporomycetes</taxon>
        <taxon>Peronosporales</taxon>
        <taxon>Peronosporaceae</taxon>
        <taxon>Phytophthora</taxon>
    </lineage>
</organism>
<comment type="caution">
    <text evidence="1">The sequence shown here is derived from an EMBL/GenBank/DDBJ whole genome shotgun (WGS) entry which is preliminary data.</text>
</comment>
<evidence type="ECO:0000313" key="1">
    <source>
        <dbReference type="EMBL" id="GMF41728.1"/>
    </source>
</evidence>
<dbReference type="OrthoDB" id="107950at2759"/>
<protein>
    <submittedName>
        <fullName evidence="1">Unnamed protein product</fullName>
    </submittedName>
</protein>
<sequence length="108" mass="11958">MSKRPVMVVNLENLCLPERQSVEDSVGVPLAQQSGISCAQHPEPSETHQPGGTLMVKVQDKRSVIALGPNADYMLAVQVNVDEPFRAKHSKVSKKWESLCYAEQEQKV</sequence>
<gene>
    <name evidence="1" type="ORF">Plil01_001671300</name>
</gene>
<reference evidence="1" key="1">
    <citation type="submission" date="2023-04" db="EMBL/GenBank/DDBJ databases">
        <title>Phytophthora lilii NBRC 32176.</title>
        <authorList>
            <person name="Ichikawa N."/>
            <person name="Sato H."/>
            <person name="Tonouchi N."/>
        </authorList>
    </citation>
    <scope>NUCLEOTIDE SEQUENCE</scope>
    <source>
        <strain evidence="1">NBRC 32176</strain>
    </source>
</reference>
<keyword evidence="2" id="KW-1185">Reference proteome</keyword>
<dbReference type="Proteomes" id="UP001165083">
    <property type="component" value="Unassembled WGS sequence"/>
</dbReference>
<dbReference type="AlphaFoldDB" id="A0A9W7CSU6"/>
<accession>A0A9W7CSU6</accession>
<evidence type="ECO:0000313" key="2">
    <source>
        <dbReference type="Proteomes" id="UP001165083"/>
    </source>
</evidence>
<name>A0A9W7CSU6_9STRA</name>
<dbReference type="EMBL" id="BSXW01002291">
    <property type="protein sequence ID" value="GMF41728.1"/>
    <property type="molecule type" value="Genomic_DNA"/>
</dbReference>